<keyword evidence="3 5" id="KW-0698">rRNA processing</keyword>
<dbReference type="HAMAP" id="MF_00014">
    <property type="entry name" value="Ribosome_mat_RimM"/>
    <property type="match status" value="1"/>
</dbReference>
<dbReference type="Gene3D" id="2.30.30.240">
    <property type="entry name" value="PRC-barrel domain"/>
    <property type="match status" value="1"/>
</dbReference>
<comment type="subcellular location">
    <subcellularLocation>
        <location evidence="5">Cytoplasm</location>
    </subcellularLocation>
</comment>
<dbReference type="Gene3D" id="2.40.30.60">
    <property type="entry name" value="RimM"/>
    <property type="match status" value="1"/>
</dbReference>
<dbReference type="AlphaFoldDB" id="A0A839Z4T7"/>
<comment type="domain">
    <text evidence="5">The PRC barrel domain binds ribosomal protein uS19.</text>
</comment>
<dbReference type="InterPro" id="IPR056792">
    <property type="entry name" value="PRC_RimM"/>
</dbReference>
<dbReference type="Pfam" id="PF01782">
    <property type="entry name" value="RimM"/>
    <property type="match status" value="1"/>
</dbReference>
<evidence type="ECO:0000256" key="2">
    <source>
        <dbReference type="ARBA" id="ARBA00022517"/>
    </source>
</evidence>
<dbReference type="EMBL" id="JACICF010000001">
    <property type="protein sequence ID" value="MBB3763674.1"/>
    <property type="molecule type" value="Genomic_DNA"/>
</dbReference>
<dbReference type="InterPro" id="IPR011033">
    <property type="entry name" value="PRC_barrel-like_sf"/>
</dbReference>
<proteinExistence type="inferred from homology"/>
<keyword evidence="1 5" id="KW-0963">Cytoplasm</keyword>
<dbReference type="GO" id="GO:0005840">
    <property type="term" value="C:ribosome"/>
    <property type="evidence" value="ECO:0007669"/>
    <property type="project" value="InterPro"/>
</dbReference>
<dbReference type="Pfam" id="PF24986">
    <property type="entry name" value="PRC_RimM"/>
    <property type="match status" value="1"/>
</dbReference>
<dbReference type="InterPro" id="IPR036976">
    <property type="entry name" value="RimM_N_sf"/>
</dbReference>
<keyword evidence="4 5" id="KW-0143">Chaperone</keyword>
<dbReference type="Proteomes" id="UP000578569">
    <property type="component" value="Unassembled WGS sequence"/>
</dbReference>
<comment type="subunit">
    <text evidence="5">Binds ribosomal protein uS19.</text>
</comment>
<dbReference type="SUPFAM" id="SSF50447">
    <property type="entry name" value="Translation proteins"/>
    <property type="match status" value="1"/>
</dbReference>
<evidence type="ECO:0000313" key="8">
    <source>
        <dbReference type="EMBL" id="MBB3763674.1"/>
    </source>
</evidence>
<dbReference type="RefSeq" id="WP_183933002.1">
    <property type="nucleotide sequence ID" value="NZ_JACICF010000001.1"/>
</dbReference>
<name>A0A839Z4T7_9SPHN</name>
<dbReference type="PANTHER" id="PTHR33692">
    <property type="entry name" value="RIBOSOME MATURATION FACTOR RIMM"/>
    <property type="match status" value="1"/>
</dbReference>
<feature type="domain" description="Ribosome maturation factor RimM PRC barrel" evidence="7">
    <location>
        <begin position="102"/>
        <end position="164"/>
    </location>
</feature>
<comment type="function">
    <text evidence="5">An accessory protein needed during the final step in the assembly of 30S ribosomal subunit, possibly for assembly of the head region. Essential for efficient processing of 16S rRNA. May be needed both before and after RbfA during the maturation of 16S rRNA. It has affinity for free ribosomal 30S subunits but not for 70S ribosomes.</text>
</comment>
<evidence type="ECO:0000313" key="9">
    <source>
        <dbReference type="Proteomes" id="UP000578569"/>
    </source>
</evidence>
<dbReference type="InterPro" id="IPR002676">
    <property type="entry name" value="RimM_N"/>
</dbReference>
<dbReference type="PANTHER" id="PTHR33692:SF1">
    <property type="entry name" value="RIBOSOME MATURATION FACTOR RIMM"/>
    <property type="match status" value="1"/>
</dbReference>
<protein>
    <recommendedName>
        <fullName evidence="5">Ribosome maturation factor RimM</fullName>
    </recommendedName>
</protein>
<dbReference type="GO" id="GO:0006364">
    <property type="term" value="P:rRNA processing"/>
    <property type="evidence" value="ECO:0007669"/>
    <property type="project" value="UniProtKB-UniRule"/>
</dbReference>
<dbReference type="GO" id="GO:0042274">
    <property type="term" value="P:ribosomal small subunit biogenesis"/>
    <property type="evidence" value="ECO:0007669"/>
    <property type="project" value="UniProtKB-UniRule"/>
</dbReference>
<gene>
    <name evidence="5" type="primary">rimM</name>
    <name evidence="8" type="ORF">FHS50_000697</name>
</gene>
<dbReference type="InterPro" id="IPR009000">
    <property type="entry name" value="Transl_B-barrel_sf"/>
</dbReference>
<evidence type="ECO:0000256" key="5">
    <source>
        <dbReference type="HAMAP-Rule" id="MF_00014"/>
    </source>
</evidence>
<evidence type="ECO:0000259" key="6">
    <source>
        <dbReference type="Pfam" id="PF01782"/>
    </source>
</evidence>
<comment type="caution">
    <text evidence="8">The sequence shown here is derived from an EMBL/GenBank/DDBJ whole genome shotgun (WGS) entry which is preliminary data.</text>
</comment>
<dbReference type="SUPFAM" id="SSF50346">
    <property type="entry name" value="PRC-barrel domain"/>
    <property type="match status" value="1"/>
</dbReference>
<accession>A0A839Z4T7</accession>
<organism evidence="8 9">
    <name type="scientific">Sphingomicrobium lutaoense</name>
    <dbReference type="NCBI Taxonomy" id="515949"/>
    <lineage>
        <taxon>Bacteria</taxon>
        <taxon>Pseudomonadati</taxon>
        <taxon>Pseudomonadota</taxon>
        <taxon>Alphaproteobacteria</taxon>
        <taxon>Sphingomonadales</taxon>
        <taxon>Sphingomonadaceae</taxon>
        <taxon>Sphingomicrobium</taxon>
    </lineage>
</organism>
<dbReference type="InterPro" id="IPR011961">
    <property type="entry name" value="RimM"/>
</dbReference>
<sequence>MTSPAASAGRVALAAVAGAHGIKGEVRLKLFAEGVDSLKKAASLFVGGVERKPLSVRAGGKAVIARFEGVESRDAAEALRGQLIEIDRDELPPLEEGEYYFSDLIGLAVVDEDGEAIGTVRSVDNFGASDVVEIERPSGKSFMVPLIPQAVPEWDEERLVVTRDFAEE</sequence>
<keyword evidence="9" id="KW-1185">Reference proteome</keyword>
<dbReference type="GO" id="GO:0005737">
    <property type="term" value="C:cytoplasm"/>
    <property type="evidence" value="ECO:0007669"/>
    <property type="project" value="UniProtKB-SubCell"/>
</dbReference>
<comment type="similarity">
    <text evidence="5">Belongs to the RimM family.</text>
</comment>
<keyword evidence="2 5" id="KW-0690">Ribosome biogenesis</keyword>
<feature type="domain" description="RimM N-terminal" evidence="6">
    <location>
        <begin position="13"/>
        <end position="89"/>
    </location>
</feature>
<evidence type="ECO:0000259" key="7">
    <source>
        <dbReference type="Pfam" id="PF24986"/>
    </source>
</evidence>
<evidence type="ECO:0000256" key="3">
    <source>
        <dbReference type="ARBA" id="ARBA00022552"/>
    </source>
</evidence>
<evidence type="ECO:0000256" key="1">
    <source>
        <dbReference type="ARBA" id="ARBA00022490"/>
    </source>
</evidence>
<dbReference type="NCBIfam" id="TIGR02273">
    <property type="entry name" value="16S_RimM"/>
    <property type="match status" value="1"/>
</dbReference>
<reference evidence="8 9" key="1">
    <citation type="submission" date="2020-08" db="EMBL/GenBank/DDBJ databases">
        <title>Genomic Encyclopedia of Type Strains, Phase IV (KMG-IV): sequencing the most valuable type-strain genomes for metagenomic binning, comparative biology and taxonomic classification.</title>
        <authorList>
            <person name="Goeker M."/>
        </authorList>
    </citation>
    <scope>NUCLEOTIDE SEQUENCE [LARGE SCALE GENOMIC DNA]</scope>
    <source>
        <strain evidence="8 9">DSM 24194</strain>
    </source>
</reference>
<evidence type="ECO:0000256" key="4">
    <source>
        <dbReference type="ARBA" id="ARBA00023186"/>
    </source>
</evidence>
<dbReference type="GO" id="GO:0043022">
    <property type="term" value="F:ribosome binding"/>
    <property type="evidence" value="ECO:0007669"/>
    <property type="project" value="InterPro"/>
</dbReference>